<evidence type="ECO:0000313" key="2">
    <source>
        <dbReference type="EMBL" id="ANW04085.1"/>
    </source>
</evidence>
<dbReference type="Proteomes" id="UP000092839">
    <property type="component" value="Chromosome"/>
</dbReference>
<dbReference type="EMBL" id="CP016428">
    <property type="protein sequence ID" value="ANW04085.1"/>
    <property type="molecule type" value="Genomic_DNA"/>
</dbReference>
<evidence type="ECO:0000259" key="1">
    <source>
        <dbReference type="Pfam" id="PF12762"/>
    </source>
</evidence>
<feature type="domain" description="ISXO2-like transposase" evidence="1">
    <location>
        <begin position="3"/>
        <end position="42"/>
    </location>
</feature>
<dbReference type="Pfam" id="PF12762">
    <property type="entry name" value="DDE_Tnp_IS1595"/>
    <property type="match status" value="1"/>
</dbReference>
<dbReference type="STRING" id="1274631.LMTR13_32005"/>
<gene>
    <name evidence="2" type="ORF">LMTR13_32005</name>
</gene>
<proteinExistence type="predicted"/>
<evidence type="ECO:0000313" key="3">
    <source>
        <dbReference type="Proteomes" id="UP000092839"/>
    </source>
</evidence>
<keyword evidence="3" id="KW-1185">Reference proteome</keyword>
<organism evidence="2 3">
    <name type="scientific">Bradyrhizobium icense</name>
    <dbReference type="NCBI Taxonomy" id="1274631"/>
    <lineage>
        <taxon>Bacteria</taxon>
        <taxon>Pseudomonadati</taxon>
        <taxon>Pseudomonadota</taxon>
        <taxon>Alphaproteobacteria</taxon>
        <taxon>Hyphomicrobiales</taxon>
        <taxon>Nitrobacteraceae</taxon>
        <taxon>Bradyrhizobium</taxon>
    </lineage>
</organism>
<reference evidence="2 3" key="1">
    <citation type="submission" date="2016-07" db="EMBL/GenBank/DDBJ databases">
        <title>Complete genome sequence of Bradyrhizobium icense LMTR 13T, a potential inoculant strain isolated from lima bean (Phaseolus lunatus) in Peru.</title>
        <authorList>
            <person name="Ormeno-Orrillo E."/>
            <person name="Duran D."/>
            <person name="Rogel M.A."/>
            <person name="Rey L."/>
            <person name="Imperial J."/>
            <person name="Ruiz-Argueso T."/>
            <person name="Martinez-Romero E."/>
        </authorList>
    </citation>
    <scope>NUCLEOTIDE SEQUENCE [LARGE SCALE GENOMIC DNA]</scope>
    <source>
        <strain evidence="2 3">LMTR 13</strain>
    </source>
</reference>
<dbReference type="RefSeq" id="WP_065731247.1">
    <property type="nucleotide sequence ID" value="NZ_CP016428.1"/>
</dbReference>
<protein>
    <recommendedName>
        <fullName evidence="1">ISXO2-like transposase domain-containing protein</fullName>
    </recommendedName>
</protein>
<dbReference type="OrthoDB" id="271821at2"/>
<name>A0A1B1UN06_9BRAD</name>
<accession>A0A1B1UN06</accession>
<dbReference type="KEGG" id="bic:LMTR13_32005"/>
<dbReference type="InterPro" id="IPR024445">
    <property type="entry name" value="Tnp_ISXO2-like"/>
</dbReference>
<dbReference type="AlphaFoldDB" id="A0A1B1UN06"/>
<sequence length="79" mass="9326">MPAHSHSVEGYFSILRRGINGTYHHVREAHLKRYLAEFYFRYTYRMKLGYTDGMRADKAMQGIVGKRLIYRRPSEAEVA</sequence>